<dbReference type="PROSITE" id="PS50020">
    <property type="entry name" value="WW_DOMAIN_2"/>
    <property type="match status" value="2"/>
</dbReference>
<dbReference type="FunFam" id="1.10.10.440:FF:000013">
    <property type="entry name" value="pre-mRNA-processing protein 40A isoform X1"/>
    <property type="match status" value="1"/>
</dbReference>
<evidence type="ECO:0000259" key="10">
    <source>
        <dbReference type="PROSITE" id="PS50020"/>
    </source>
</evidence>
<feature type="non-terminal residue" evidence="12">
    <location>
        <position position="1"/>
    </location>
</feature>
<dbReference type="AlphaFoldDB" id="S8E5N4"/>
<sequence>DQLLLHSRMENKMLDSNNLFLMETRMTHWVVVLSSLQNQLLIKLLVKGILVDSHITESADWKEFTSPQGKKYYYNKKTKISSWEKPLELMTPIERADSTTDWREITTSGGSRFFFNKVTRQSKWAIPDEVKLAREQAGLALSEGRDADLSSATVNTSGVEAPITSGSLAETETVQAPERAAGPDEVPISAATSTPLTLSQKVDGPSSERIPEGNVEDLIKGARNSESGSGNTPDIDYGVSSRESKECLQDAKIAFRALLESANIGSDWTWDQAMRVIINDRRYGALRSLGERKQAFNEFLGQKKKRDAEEKRVKQKRSKEEFKVMLQECKDLTSAMRWSKAISMFEKDERFQAVERMKDREDLFEAHLEDLKKKERAKALEEHRRQKVEYIEYLKSCDFIKASSQWRKVQHRLEADERCSRLQKMERVEIFQEYIRDLELEEEEQRKLRMDEIRKAERRNRDEFRKLMEEHIASGIISVDSHWRDYAMKVKDSPAYNSVSLNTSGPTAKDLFEDVIDDLEKQYMEDKASIEEGMRNHKISLSTSWSLEDFKHALSEHMSLKQIADSNLKLIFHELLEMKKEKEEKEVKRRKRLAEDVYEFLYNLKELTCSSKWEECRPYVEERFIGEEYFFLEIFERVMEDVREMERQRERNKKELKKYERKDKEKR</sequence>
<dbReference type="PROSITE" id="PS51676">
    <property type="entry name" value="FF"/>
    <property type="match status" value="4"/>
</dbReference>
<evidence type="ECO:0000256" key="9">
    <source>
        <dbReference type="SAM" id="MobiDB-lite"/>
    </source>
</evidence>
<dbReference type="PROSITE" id="PS01159">
    <property type="entry name" value="WW_DOMAIN_1"/>
    <property type="match status" value="1"/>
</dbReference>
<feature type="domain" description="FF" evidence="11">
    <location>
        <begin position="315"/>
        <end position="370"/>
    </location>
</feature>
<accession>S8E5N4</accession>
<feature type="domain" description="FF" evidence="11">
    <location>
        <begin position="248"/>
        <end position="302"/>
    </location>
</feature>
<comment type="caution">
    <text evidence="12">The sequence shown here is derived from an EMBL/GenBank/DDBJ whole genome shotgun (WGS) entry which is preliminary data.</text>
</comment>
<comment type="subunit">
    <text evidence="8">Interacts (via the WW domains) with the phosphorylated C-terminal domain of NRPB1 (via CTD domain).</text>
</comment>
<dbReference type="GO" id="GO:0070063">
    <property type="term" value="F:RNA polymerase binding"/>
    <property type="evidence" value="ECO:0007669"/>
    <property type="project" value="UniProtKB-ARBA"/>
</dbReference>
<evidence type="ECO:0000256" key="1">
    <source>
        <dbReference type="ARBA" id="ARBA00004123"/>
    </source>
</evidence>
<dbReference type="FunFam" id="1.10.10.440:FF:000024">
    <property type="entry name" value="Pre-mRNA-processing protein 40A"/>
    <property type="match status" value="1"/>
</dbReference>
<evidence type="ECO:0000256" key="6">
    <source>
        <dbReference type="ARBA" id="ARBA00056384"/>
    </source>
</evidence>
<evidence type="ECO:0000256" key="7">
    <source>
        <dbReference type="ARBA" id="ARBA00061317"/>
    </source>
</evidence>
<dbReference type="SMART" id="SM00456">
    <property type="entry name" value="WW"/>
    <property type="match status" value="2"/>
</dbReference>
<evidence type="ECO:0000256" key="8">
    <source>
        <dbReference type="ARBA" id="ARBA00064817"/>
    </source>
</evidence>
<dbReference type="GO" id="GO:0071004">
    <property type="term" value="C:U2-type prespliceosome"/>
    <property type="evidence" value="ECO:0007669"/>
    <property type="project" value="TreeGrafter"/>
</dbReference>
<dbReference type="InterPro" id="IPR036020">
    <property type="entry name" value="WW_dom_sf"/>
</dbReference>
<evidence type="ECO:0008006" key="14">
    <source>
        <dbReference type="Google" id="ProtNLM"/>
    </source>
</evidence>
<dbReference type="GO" id="GO:0003723">
    <property type="term" value="F:RNA binding"/>
    <property type="evidence" value="ECO:0007669"/>
    <property type="project" value="TreeGrafter"/>
</dbReference>
<keyword evidence="2" id="KW-0507">mRNA processing</keyword>
<dbReference type="InterPro" id="IPR036517">
    <property type="entry name" value="FF_domain_sf"/>
</dbReference>
<dbReference type="Gene3D" id="1.10.10.440">
    <property type="entry name" value="FF domain"/>
    <property type="match status" value="4"/>
</dbReference>
<keyword evidence="13" id="KW-1185">Reference proteome</keyword>
<evidence type="ECO:0000259" key="11">
    <source>
        <dbReference type="PROSITE" id="PS51676"/>
    </source>
</evidence>
<dbReference type="InterPro" id="IPR001202">
    <property type="entry name" value="WW_dom"/>
</dbReference>
<feature type="non-terminal residue" evidence="12">
    <location>
        <position position="667"/>
    </location>
</feature>
<comment type="function">
    <text evidence="6">Binds the phosphorylated C-terminal domain (CTD) of the largest subunit of RNA polymerase II and functions as a scaffold for RNA processing machineries. May be involved in pre-mRNA splicing.</text>
</comment>
<dbReference type="Pfam" id="PF01846">
    <property type="entry name" value="FF"/>
    <property type="match status" value="4"/>
</dbReference>
<keyword evidence="4" id="KW-0508">mRNA splicing</keyword>
<reference evidence="12 13" key="1">
    <citation type="journal article" date="2013" name="BMC Genomics">
        <title>The miniature genome of a carnivorous plant Genlisea aurea contains a low number of genes and short non-coding sequences.</title>
        <authorList>
            <person name="Leushkin E.V."/>
            <person name="Sutormin R.A."/>
            <person name="Nabieva E.R."/>
            <person name="Penin A.A."/>
            <person name="Kondrashov A.S."/>
            <person name="Logacheva M.D."/>
        </authorList>
    </citation>
    <scope>NUCLEOTIDE SEQUENCE [LARGE SCALE GENOMIC DNA]</scope>
</reference>
<dbReference type="GO" id="GO:0005685">
    <property type="term" value="C:U1 snRNP"/>
    <property type="evidence" value="ECO:0007669"/>
    <property type="project" value="TreeGrafter"/>
</dbReference>
<comment type="similarity">
    <text evidence="7">Belongs to the PRPF40 family.</text>
</comment>
<dbReference type="OrthoDB" id="187617at2759"/>
<evidence type="ECO:0000256" key="2">
    <source>
        <dbReference type="ARBA" id="ARBA00022664"/>
    </source>
</evidence>
<feature type="domain" description="WW" evidence="10">
    <location>
        <begin position="96"/>
        <end position="129"/>
    </location>
</feature>
<name>S8E5N4_9LAMI</name>
<feature type="region of interest" description="Disordered" evidence="9">
    <location>
        <begin position="646"/>
        <end position="667"/>
    </location>
</feature>
<dbReference type="CDD" id="cd00201">
    <property type="entry name" value="WW"/>
    <property type="match status" value="1"/>
</dbReference>
<dbReference type="InterPro" id="IPR039726">
    <property type="entry name" value="Prp40-like"/>
</dbReference>
<dbReference type="SUPFAM" id="SSF81698">
    <property type="entry name" value="FF domain"/>
    <property type="match status" value="4"/>
</dbReference>
<feature type="domain" description="FF" evidence="11">
    <location>
        <begin position="376"/>
        <end position="437"/>
    </location>
</feature>
<proteinExistence type="inferred from homology"/>
<keyword evidence="5" id="KW-0539">Nucleus</keyword>
<dbReference type="InterPro" id="IPR002713">
    <property type="entry name" value="FF_domain"/>
</dbReference>
<feature type="compositionally biased region" description="Polar residues" evidence="9">
    <location>
        <begin position="190"/>
        <end position="200"/>
    </location>
</feature>
<organism evidence="12 13">
    <name type="scientific">Genlisea aurea</name>
    <dbReference type="NCBI Taxonomy" id="192259"/>
    <lineage>
        <taxon>Eukaryota</taxon>
        <taxon>Viridiplantae</taxon>
        <taxon>Streptophyta</taxon>
        <taxon>Embryophyta</taxon>
        <taxon>Tracheophyta</taxon>
        <taxon>Spermatophyta</taxon>
        <taxon>Magnoliopsida</taxon>
        <taxon>eudicotyledons</taxon>
        <taxon>Gunneridae</taxon>
        <taxon>Pentapetalae</taxon>
        <taxon>asterids</taxon>
        <taxon>lamiids</taxon>
        <taxon>Lamiales</taxon>
        <taxon>Lentibulariaceae</taxon>
        <taxon>Genlisea</taxon>
    </lineage>
</organism>
<dbReference type="PANTHER" id="PTHR11864">
    <property type="entry name" value="PRE-MRNA-PROCESSING PROTEIN PRP40"/>
    <property type="match status" value="1"/>
</dbReference>
<dbReference type="SUPFAM" id="SSF51045">
    <property type="entry name" value="WW domain"/>
    <property type="match status" value="2"/>
</dbReference>
<evidence type="ECO:0000256" key="5">
    <source>
        <dbReference type="ARBA" id="ARBA00023242"/>
    </source>
</evidence>
<comment type="subcellular location">
    <subcellularLocation>
        <location evidence="1">Nucleus</location>
    </subcellularLocation>
</comment>
<feature type="region of interest" description="Disordered" evidence="9">
    <location>
        <begin position="143"/>
        <end position="214"/>
    </location>
</feature>
<dbReference type="Pfam" id="PF00397">
    <property type="entry name" value="WW"/>
    <property type="match status" value="1"/>
</dbReference>
<evidence type="ECO:0000313" key="12">
    <source>
        <dbReference type="EMBL" id="EPS71108.1"/>
    </source>
</evidence>
<dbReference type="Gene3D" id="2.20.70.10">
    <property type="match status" value="2"/>
</dbReference>
<dbReference type="Pfam" id="PF25432">
    <property type="entry name" value="FF_PRPF40A"/>
    <property type="match status" value="1"/>
</dbReference>
<dbReference type="EMBL" id="AUSU01001401">
    <property type="protein sequence ID" value="EPS71108.1"/>
    <property type="molecule type" value="Genomic_DNA"/>
</dbReference>
<dbReference type="GO" id="GO:0045292">
    <property type="term" value="P:mRNA cis splicing, via spliceosome"/>
    <property type="evidence" value="ECO:0007669"/>
    <property type="project" value="InterPro"/>
</dbReference>
<gene>
    <name evidence="12" type="ORF">M569_03648</name>
</gene>
<dbReference type="SMART" id="SM00441">
    <property type="entry name" value="FF"/>
    <property type="match status" value="4"/>
</dbReference>
<feature type="domain" description="FF" evidence="11">
    <location>
        <begin position="455"/>
        <end position="518"/>
    </location>
</feature>
<protein>
    <recommendedName>
        <fullName evidence="14">Pre-mRNA-processing protein 40A</fullName>
    </recommendedName>
</protein>
<feature type="domain" description="WW" evidence="10">
    <location>
        <begin position="61"/>
        <end position="88"/>
    </location>
</feature>
<evidence type="ECO:0000256" key="4">
    <source>
        <dbReference type="ARBA" id="ARBA00023187"/>
    </source>
</evidence>
<dbReference type="Proteomes" id="UP000015453">
    <property type="component" value="Unassembled WGS sequence"/>
</dbReference>
<evidence type="ECO:0000313" key="13">
    <source>
        <dbReference type="Proteomes" id="UP000015453"/>
    </source>
</evidence>
<keyword evidence="3" id="KW-0677">Repeat</keyword>
<evidence type="ECO:0000256" key="3">
    <source>
        <dbReference type="ARBA" id="ARBA00022737"/>
    </source>
</evidence>
<dbReference type="PANTHER" id="PTHR11864:SF0">
    <property type="entry name" value="PRP40 PRE-MRNA PROCESSING FACTOR 40 HOMOLOG A (YEAST)"/>
    <property type="match status" value="1"/>
</dbReference>
<feature type="compositionally biased region" description="Polar residues" evidence="9">
    <location>
        <begin position="150"/>
        <end position="174"/>
    </location>
</feature>